<evidence type="ECO:0000313" key="8">
    <source>
        <dbReference type="Proteomes" id="UP000009168"/>
    </source>
</evidence>
<dbReference type="PROSITE" id="PS50109">
    <property type="entry name" value="HIS_KIN"/>
    <property type="match status" value="1"/>
</dbReference>
<feature type="domain" description="Histidine kinase" evidence="5">
    <location>
        <begin position="875"/>
        <end position="1104"/>
    </location>
</feature>
<feature type="transmembrane region" description="Helical" evidence="4">
    <location>
        <begin position="160"/>
        <end position="178"/>
    </location>
</feature>
<dbReference type="InterPro" id="IPR004358">
    <property type="entry name" value="Sig_transdc_His_kin-like_C"/>
</dbReference>
<keyword evidence="7" id="KW-0808">Transferase</keyword>
<dbReference type="InterPro" id="IPR001789">
    <property type="entry name" value="Sig_transdc_resp-reg_receiver"/>
</dbReference>
<dbReference type="eggNOG" id="KOG0519">
    <property type="taxonomic scope" value="Eukaryota"/>
</dbReference>
<reference evidence="8" key="1">
    <citation type="journal article" date="2006" name="PLoS Biol.">
        <title>Macronuclear genome sequence of the ciliate Tetrahymena thermophila, a model eukaryote.</title>
        <authorList>
            <person name="Eisen J.A."/>
            <person name="Coyne R.S."/>
            <person name="Wu M."/>
            <person name="Wu D."/>
            <person name="Thiagarajan M."/>
            <person name="Wortman J.R."/>
            <person name="Badger J.H."/>
            <person name="Ren Q."/>
            <person name="Amedeo P."/>
            <person name="Jones K.M."/>
            <person name="Tallon L.J."/>
            <person name="Delcher A.L."/>
            <person name="Salzberg S.L."/>
            <person name="Silva J.C."/>
            <person name="Haas B.J."/>
            <person name="Majoros W.H."/>
            <person name="Farzad M."/>
            <person name="Carlton J.M."/>
            <person name="Smith R.K. Jr."/>
            <person name="Garg J."/>
            <person name="Pearlman R.E."/>
            <person name="Karrer K.M."/>
            <person name="Sun L."/>
            <person name="Manning G."/>
            <person name="Elde N.C."/>
            <person name="Turkewitz A.P."/>
            <person name="Asai D.J."/>
            <person name="Wilkes D.E."/>
            <person name="Wang Y."/>
            <person name="Cai H."/>
            <person name="Collins K."/>
            <person name="Stewart B.A."/>
            <person name="Lee S.R."/>
            <person name="Wilamowska K."/>
            <person name="Weinberg Z."/>
            <person name="Ruzzo W.L."/>
            <person name="Wloga D."/>
            <person name="Gaertig J."/>
            <person name="Frankel J."/>
            <person name="Tsao C.-C."/>
            <person name="Gorovsky M.A."/>
            <person name="Keeling P.J."/>
            <person name="Waller R.F."/>
            <person name="Patron N.J."/>
            <person name="Cherry J.M."/>
            <person name="Stover N.A."/>
            <person name="Krieger C.J."/>
            <person name="del Toro C."/>
            <person name="Ryder H.F."/>
            <person name="Williamson S.C."/>
            <person name="Barbeau R.A."/>
            <person name="Hamilton E.P."/>
            <person name="Orias E."/>
        </authorList>
    </citation>
    <scope>NUCLEOTIDE SEQUENCE [LARGE SCALE GENOMIC DNA]</scope>
    <source>
        <strain evidence="8">SB210</strain>
    </source>
</reference>
<dbReference type="SMART" id="SM00448">
    <property type="entry name" value="REC"/>
    <property type="match status" value="1"/>
</dbReference>
<evidence type="ECO:0000259" key="5">
    <source>
        <dbReference type="PROSITE" id="PS50109"/>
    </source>
</evidence>
<gene>
    <name evidence="7" type="ORF">TTHERM_00532040</name>
</gene>
<keyword evidence="1 2" id="KW-0597">Phosphoprotein</keyword>
<dbReference type="InterPro" id="IPR003594">
    <property type="entry name" value="HATPase_dom"/>
</dbReference>
<feature type="modified residue" description="4-aspartylphosphate" evidence="2">
    <location>
        <position position="1480"/>
    </location>
</feature>
<dbReference type="InterPro" id="IPR050956">
    <property type="entry name" value="2C_system_His_kinase"/>
</dbReference>
<dbReference type="Pfam" id="PF00072">
    <property type="entry name" value="Response_reg"/>
    <property type="match status" value="1"/>
</dbReference>
<evidence type="ECO:0000256" key="1">
    <source>
        <dbReference type="ARBA" id="ARBA00022553"/>
    </source>
</evidence>
<dbReference type="InterPro" id="IPR005467">
    <property type="entry name" value="His_kinase_dom"/>
</dbReference>
<dbReference type="Pfam" id="PF02518">
    <property type="entry name" value="HATPase_c"/>
    <property type="match status" value="1"/>
</dbReference>
<protein>
    <submittedName>
        <fullName evidence="7">ATPase, histidine kinase-, DNA gyrase B</fullName>
    </submittedName>
</protein>
<dbReference type="OrthoDB" id="298073at2759"/>
<dbReference type="PANTHER" id="PTHR43719:SF28">
    <property type="entry name" value="PEROXIDE STRESS-ACTIVATED HISTIDINE KINASE MAK1-RELATED"/>
    <property type="match status" value="1"/>
</dbReference>
<evidence type="ECO:0000256" key="3">
    <source>
        <dbReference type="SAM" id="MobiDB-lite"/>
    </source>
</evidence>
<feature type="transmembrane region" description="Helical" evidence="4">
    <location>
        <begin position="193"/>
        <end position="210"/>
    </location>
</feature>
<feature type="transmembrane region" description="Helical" evidence="4">
    <location>
        <begin position="246"/>
        <end position="264"/>
    </location>
</feature>
<dbReference type="RefSeq" id="XP_001024327.2">
    <property type="nucleotide sequence ID" value="XM_001024327.3"/>
</dbReference>
<feature type="domain" description="Response regulatory" evidence="6">
    <location>
        <begin position="1423"/>
        <end position="1548"/>
    </location>
</feature>
<feature type="transmembrane region" description="Helical" evidence="4">
    <location>
        <begin position="222"/>
        <end position="240"/>
    </location>
</feature>
<dbReference type="SMART" id="SM00388">
    <property type="entry name" value="HisKA"/>
    <property type="match status" value="1"/>
</dbReference>
<dbReference type="InParanoid" id="Q248G3"/>
<keyword evidence="4" id="KW-0472">Membrane</keyword>
<dbReference type="CDD" id="cd00082">
    <property type="entry name" value="HisKA"/>
    <property type="match status" value="1"/>
</dbReference>
<keyword evidence="8" id="KW-1185">Reference proteome</keyword>
<dbReference type="Proteomes" id="UP000009168">
    <property type="component" value="Unassembled WGS sequence"/>
</dbReference>
<dbReference type="InterPro" id="IPR011006">
    <property type="entry name" value="CheY-like_superfamily"/>
</dbReference>
<dbReference type="KEGG" id="tet:TTHERM_00532040"/>
<feature type="compositionally biased region" description="Polar residues" evidence="3">
    <location>
        <begin position="432"/>
        <end position="463"/>
    </location>
</feature>
<evidence type="ECO:0000256" key="4">
    <source>
        <dbReference type="SAM" id="Phobius"/>
    </source>
</evidence>
<dbReference type="Gene3D" id="3.30.565.10">
    <property type="entry name" value="Histidine kinase-like ATPase, C-terminal domain"/>
    <property type="match status" value="1"/>
</dbReference>
<dbReference type="HOGENOM" id="CLU_270810_0_0_1"/>
<evidence type="ECO:0000259" key="6">
    <source>
        <dbReference type="PROSITE" id="PS50110"/>
    </source>
</evidence>
<proteinExistence type="predicted"/>
<evidence type="ECO:0000313" key="7">
    <source>
        <dbReference type="EMBL" id="EAS04082.2"/>
    </source>
</evidence>
<dbReference type="STRING" id="312017.Q248G3"/>
<dbReference type="PROSITE" id="PS50110">
    <property type="entry name" value="RESPONSE_REGULATORY"/>
    <property type="match status" value="1"/>
</dbReference>
<dbReference type="InterPro" id="IPR036890">
    <property type="entry name" value="HATPase_C_sf"/>
</dbReference>
<dbReference type="SUPFAM" id="SSF52172">
    <property type="entry name" value="CheY-like"/>
    <property type="match status" value="1"/>
</dbReference>
<name>Q248G3_TETTS</name>
<keyword evidence="4" id="KW-1133">Transmembrane helix</keyword>
<dbReference type="SUPFAM" id="SSF47384">
    <property type="entry name" value="Homodimeric domain of signal transducing histidine kinase"/>
    <property type="match status" value="1"/>
</dbReference>
<organism evidence="7 8">
    <name type="scientific">Tetrahymena thermophila (strain SB210)</name>
    <dbReference type="NCBI Taxonomy" id="312017"/>
    <lineage>
        <taxon>Eukaryota</taxon>
        <taxon>Sar</taxon>
        <taxon>Alveolata</taxon>
        <taxon>Ciliophora</taxon>
        <taxon>Intramacronucleata</taxon>
        <taxon>Oligohymenophorea</taxon>
        <taxon>Hymenostomatida</taxon>
        <taxon>Tetrahymenina</taxon>
        <taxon>Tetrahymenidae</taxon>
        <taxon>Tetrahymena</taxon>
    </lineage>
</organism>
<dbReference type="GO" id="GO:0000155">
    <property type="term" value="F:phosphorelay sensor kinase activity"/>
    <property type="evidence" value="ECO:0007669"/>
    <property type="project" value="InterPro"/>
</dbReference>
<evidence type="ECO:0000256" key="2">
    <source>
        <dbReference type="PROSITE-ProRule" id="PRU00169"/>
    </source>
</evidence>
<feature type="transmembrane region" description="Helical" evidence="4">
    <location>
        <begin position="131"/>
        <end position="148"/>
    </location>
</feature>
<keyword evidence="7" id="KW-0418">Kinase</keyword>
<accession>Q248G3</accession>
<dbReference type="InterPro" id="IPR036097">
    <property type="entry name" value="HisK_dim/P_sf"/>
</dbReference>
<dbReference type="Gene3D" id="3.40.50.2300">
    <property type="match status" value="1"/>
</dbReference>
<dbReference type="PANTHER" id="PTHR43719">
    <property type="entry name" value="TWO-COMPONENT HISTIDINE KINASE"/>
    <property type="match status" value="1"/>
</dbReference>
<keyword evidence="4" id="KW-0812">Transmembrane</keyword>
<dbReference type="PRINTS" id="PR00344">
    <property type="entry name" value="BCTRLSENSOR"/>
</dbReference>
<dbReference type="Gene3D" id="1.10.287.130">
    <property type="match status" value="1"/>
</dbReference>
<dbReference type="EMBL" id="GG662455">
    <property type="protein sequence ID" value="EAS04082.2"/>
    <property type="molecule type" value="Genomic_DNA"/>
</dbReference>
<dbReference type="InterPro" id="IPR003661">
    <property type="entry name" value="HisK_dim/P_dom"/>
</dbReference>
<dbReference type="GeneID" id="7830926"/>
<dbReference type="CDD" id="cd17546">
    <property type="entry name" value="REC_hyHK_CKI1_RcsC-like"/>
    <property type="match status" value="1"/>
</dbReference>
<dbReference type="Pfam" id="PF00512">
    <property type="entry name" value="HisKA"/>
    <property type="match status" value="1"/>
</dbReference>
<sequence length="1548" mass="177699">MLFQQKLCLIVWNLEQAYNKQNKNKQTRSYFQLNCQKQTLYIAEISQSYFLRKQFESQNNQIDCVQTNSLSYYQIQNSIESLFIKDILANLQEMQQIKSQIKQVESAREFVYCANLQNILTLHNQGVNKNIYQGVIVLFVVLIFDLLNLSINYSSFGKSLLLILIFKLSLLVAFLMAWNSKSYQKLNLNTKKVILFIYSIILMVIFAEEIILKENSQNQKNIIIIGLIQIFIIIIIFWQLYQDNNLVIVIICLTAAYFLARLFYYDTQNPVEIVFGILQFLSLVAYISFRMHNQILLNQIKAEGCNYISTQRFLQNNMDVNQSQIQRSKIKNEQNCDIFNDTLNIHPSQINLKQQKQYSNNQSHIQNQLDQSGMNSHQKDKGFSFSFDLQGREPQTPLQQQLVQENQANSQIHKYQLNGSYQYEKESELALKSTSNNSQKQNIRPTIRDQSNSVQKANSESQQKLNGYGEFSINNFQSNEQIQQGQKQQFKSQIACQASIQASPVFNMSQGGQNQYGSQQQLESSKNISLAHLETVYTKKNHTGKSMNSETVNLVNFYNMFFNILPQGIAIIPLSNFPESLEGCQINQTLSSLLECDNKEVCIQMLTELKNSKLEEQLAQINSNVNVPNLGSSGSYMHQEFAAFKSDSIVSSTSINNQQQQEPLKTKKTNQLLSTHSLKEDAHNILLDNINLEEASENYINEKTRRITFVIDYNGLKRNKNISSHSEIVQNQRKFSLNESRSNRFYSNVNQEDSKGNQNGDNQSVKGLPLLKPSNYQVQVNSSTKMSVKLEIEHIKKQIQNLKFFDSYEMIGVHVRMVSKCQLNSQKTKYFEIIFIPCIVKSEITVVLVVKDITHFNEIEVLKMVNENKSQMLSQVAHEIRTPLNCVISMIEITKDLAEQSVCENFLAPALTSARLLNNLIQDLLDMAQVKAGCFQLKSTKFNIRNLLEEVKQLMKVQVQSSNIQMEISISDQVPTFIYSDPFRIRQILINLIGNALKFTQKGFITVVAERYTYQNIDTIVRISVKDTGIGIKPKQKQKLFQAFGKLDDDNQEYLNPKGVGLGLMISNELAKKLSNPIFTNQGLEVESVYGQGSQFSFFIIDNVQLQASVLQVSQKQIQIYDAKTERTIGIKKKVDQSSLHRIDEEDREVKSQNEIFLENSGIHLSKQNNPSIQNYQMSNTLQAISNNSNQWNQSTSIIYAQNHDQNQKQLNSSLNNQLTHDINHQQNNMKKGSSLNPAQEPNKVVHSHNSFDHNIEDEESRINPINSQQYNKQDESNLAPHFNDNKLINKSFTPQPHNSNMSTNDYNYDAVDYDSQYQKQQNNSQFSNKLQNQVSQQKINIQSLIPHSGPSLQSPNINSVQTKRMSIHKQFFIKQYEELENQFGSVVNPLETKEFGSVISSQLEEQQATNSKTEKIVCQCKKILIVDDNTFNVYALQQLIKTLKQVECDTSLSGELAIELIKQKLTKNCCQSYKIIFMDIDMPQQSGLETTRIIRQNFLSSKETMIIGCSGYSNSQEYQNCIEAGMNDYLSKPIDKNLLKDMLENFL</sequence>
<dbReference type="SUPFAM" id="SSF55874">
    <property type="entry name" value="ATPase domain of HSP90 chaperone/DNA topoisomerase II/histidine kinase"/>
    <property type="match status" value="1"/>
</dbReference>
<dbReference type="SMART" id="SM00387">
    <property type="entry name" value="HATPase_c"/>
    <property type="match status" value="1"/>
</dbReference>
<feature type="transmembrane region" description="Helical" evidence="4">
    <location>
        <begin position="271"/>
        <end position="289"/>
    </location>
</feature>
<feature type="region of interest" description="Disordered" evidence="3">
    <location>
        <begin position="428"/>
        <end position="463"/>
    </location>
</feature>